<dbReference type="InterPro" id="IPR013013">
    <property type="entry name" value="PTS_EIIC_1"/>
</dbReference>
<feature type="transmembrane region" description="Helical" evidence="12">
    <location>
        <begin position="246"/>
        <end position="271"/>
    </location>
</feature>
<feature type="domain" description="PTS EIIA type-1" evidence="13">
    <location>
        <begin position="485"/>
        <end position="589"/>
    </location>
</feature>
<dbReference type="Pfam" id="PF00367">
    <property type="entry name" value="PTS_EIIB"/>
    <property type="match status" value="1"/>
</dbReference>
<dbReference type="FunFam" id="3.30.1360.60:FF:000001">
    <property type="entry name" value="PTS system glucose-specific IIBC component PtsG"/>
    <property type="match status" value="1"/>
</dbReference>
<dbReference type="SUPFAM" id="SSF51261">
    <property type="entry name" value="Duplicated hybrid motif"/>
    <property type="match status" value="1"/>
</dbReference>
<evidence type="ECO:0000256" key="9">
    <source>
        <dbReference type="ARBA" id="ARBA00022989"/>
    </source>
</evidence>
<dbReference type="GO" id="GO:0005886">
    <property type="term" value="C:plasma membrane"/>
    <property type="evidence" value="ECO:0007669"/>
    <property type="project" value="UniProtKB-SubCell"/>
</dbReference>
<evidence type="ECO:0000259" key="15">
    <source>
        <dbReference type="PROSITE" id="PS51103"/>
    </source>
</evidence>
<dbReference type="PROSITE" id="PS00371">
    <property type="entry name" value="PTS_EIIA_TYPE_1_HIS"/>
    <property type="match status" value="1"/>
</dbReference>
<dbReference type="CDD" id="cd00212">
    <property type="entry name" value="PTS_IIB_glc"/>
    <property type="match status" value="1"/>
</dbReference>
<dbReference type="AlphaFoldDB" id="A0A4R6VD03"/>
<sequence length="616" mass="65830">MAKNFSTIAAEIISAVGGEQNIHSLVHCATRLRFVLKDPQKADKTGITHISGVISLVESGGQFQVVIGNNVAKVYAEILNIADIKTDCDSTCAQPNRLNRAIDFISSVFTPLIGIMVASGLVKGTTATLSLIGLLDMQSGAAKLLNTTGDAFFYFLPLALAFTAATKLKANPFLALGIAASLVYPGMVEATAGGQTLKLLGINFPLMNYTYSVIPVLIAVFLQSYVQRFFENILHEAIRSFLAPTFTLLLIVPLSFMLIGPLGAGIGYALAFSVDWMYVTSPLLTGLIMGGIWQILVIFGIHWSIVPIMINNLAISGYDILIPIVTGAGVLGQVGAAMGVFARTRRNELKTTAASASLSGLFGITEPIIYGITLRFKKPFIFGCIAGAVGGGIIGVGATKAFAFSFGGLLGFPTMIGNDSNVWAYALGMGVAFVLSFMLTYLFGYRDDEKNNLTENKIQRENSPLYYTLASPLSGKIYPLRSLSDPMFSSQALGKGIAILPDEGELRSPVKGVVSSVFGTGHAINIIADEGMEILIHIGIDTVQLNGKHFESFVKSGDPVEIGTLLAKFDQEAIKRAGFSLITPLIITNSEDYLDLIATDKTHIEQGQPLMKIIVN</sequence>
<feature type="active site" description="Phosphocysteine intermediate; for EIIB activity" evidence="11">
    <location>
        <position position="28"/>
    </location>
</feature>
<evidence type="ECO:0000256" key="5">
    <source>
        <dbReference type="ARBA" id="ARBA00022679"/>
    </source>
</evidence>
<evidence type="ECO:0000256" key="10">
    <source>
        <dbReference type="ARBA" id="ARBA00023136"/>
    </source>
</evidence>
<keyword evidence="2" id="KW-0813">Transport</keyword>
<dbReference type="PROSITE" id="PS01035">
    <property type="entry name" value="PTS_EIIB_TYPE_1_CYS"/>
    <property type="match status" value="1"/>
</dbReference>
<keyword evidence="17" id="KW-1185">Reference proteome</keyword>
<organism evidence="16 17">
    <name type="scientific">Mesocricetibacter intestinalis</name>
    <dbReference type="NCBI Taxonomy" id="1521930"/>
    <lineage>
        <taxon>Bacteria</taxon>
        <taxon>Pseudomonadati</taxon>
        <taxon>Pseudomonadota</taxon>
        <taxon>Gammaproteobacteria</taxon>
        <taxon>Pasteurellales</taxon>
        <taxon>Pasteurellaceae</taxon>
        <taxon>Mesocricetibacter</taxon>
    </lineage>
</organism>
<dbReference type="OrthoDB" id="92465at2"/>
<evidence type="ECO:0000259" key="14">
    <source>
        <dbReference type="PROSITE" id="PS51098"/>
    </source>
</evidence>
<feature type="transmembrane region" description="Helical" evidence="12">
    <location>
        <begin position="144"/>
        <end position="163"/>
    </location>
</feature>
<dbReference type="FunFam" id="2.70.70.10:FF:000001">
    <property type="entry name" value="PTS system glucose-specific IIA component"/>
    <property type="match status" value="1"/>
</dbReference>
<evidence type="ECO:0000313" key="16">
    <source>
        <dbReference type="EMBL" id="TDQ59854.1"/>
    </source>
</evidence>
<evidence type="ECO:0000259" key="13">
    <source>
        <dbReference type="PROSITE" id="PS51093"/>
    </source>
</evidence>
<dbReference type="GO" id="GO:0016301">
    <property type="term" value="F:kinase activity"/>
    <property type="evidence" value="ECO:0007669"/>
    <property type="project" value="UniProtKB-KW"/>
</dbReference>
<comment type="subcellular location">
    <subcellularLocation>
        <location evidence="1">Cell membrane</location>
        <topology evidence="1">Multi-pass membrane protein</topology>
    </subcellularLocation>
</comment>
<dbReference type="SUPFAM" id="SSF55604">
    <property type="entry name" value="Glucose permease domain IIB"/>
    <property type="match status" value="1"/>
</dbReference>
<dbReference type="InterPro" id="IPR011055">
    <property type="entry name" value="Dup_hybrid_motif"/>
</dbReference>
<dbReference type="PROSITE" id="PS51098">
    <property type="entry name" value="PTS_EIIB_TYPE_1"/>
    <property type="match status" value="1"/>
</dbReference>
<protein>
    <submittedName>
        <fullName evidence="16">PTS system beta-glucoside-specific IIA component (Glc family) /PTS system beta-glucoside-specific IIB component (Glc family) /PTS system beta-glucoside-specific IIC component (Glc family)</fullName>
    </submittedName>
</protein>
<keyword evidence="4" id="KW-0762">Sugar transport</keyword>
<keyword evidence="10 12" id="KW-0472">Membrane</keyword>
<keyword evidence="9 12" id="KW-1133">Transmembrane helix</keyword>
<dbReference type="GO" id="GO:0015771">
    <property type="term" value="P:trehalose transport"/>
    <property type="evidence" value="ECO:0007669"/>
    <property type="project" value="TreeGrafter"/>
</dbReference>
<dbReference type="PANTHER" id="PTHR30175:SF1">
    <property type="entry name" value="PTS SYSTEM ARBUTIN-, CELLOBIOSE-, AND SALICIN-SPECIFIC EIIBC COMPONENT-RELATED"/>
    <property type="match status" value="1"/>
</dbReference>
<evidence type="ECO:0000256" key="6">
    <source>
        <dbReference type="ARBA" id="ARBA00022683"/>
    </source>
</evidence>
<dbReference type="InterPro" id="IPR003352">
    <property type="entry name" value="PTS_EIIC"/>
</dbReference>
<keyword evidence="8" id="KW-0418">Kinase</keyword>
<evidence type="ECO:0000256" key="8">
    <source>
        <dbReference type="ARBA" id="ARBA00022777"/>
    </source>
</evidence>
<evidence type="ECO:0000256" key="12">
    <source>
        <dbReference type="SAM" id="Phobius"/>
    </source>
</evidence>
<dbReference type="InterPro" id="IPR050558">
    <property type="entry name" value="PTS_Sugar-Specific_Components"/>
</dbReference>
<evidence type="ECO:0000256" key="11">
    <source>
        <dbReference type="PROSITE-ProRule" id="PRU00421"/>
    </source>
</evidence>
<dbReference type="NCBIfam" id="TIGR00830">
    <property type="entry name" value="PTBA"/>
    <property type="match status" value="1"/>
</dbReference>
<evidence type="ECO:0000256" key="3">
    <source>
        <dbReference type="ARBA" id="ARBA00022475"/>
    </source>
</evidence>
<name>A0A4R6VD03_9PAST</name>
<dbReference type="Proteomes" id="UP000295657">
    <property type="component" value="Unassembled WGS sequence"/>
</dbReference>
<feature type="transmembrane region" description="Helical" evidence="12">
    <location>
        <begin position="104"/>
        <end position="124"/>
    </location>
</feature>
<dbReference type="GO" id="GO:0009401">
    <property type="term" value="P:phosphoenolpyruvate-dependent sugar phosphotransferase system"/>
    <property type="evidence" value="ECO:0007669"/>
    <property type="project" value="UniProtKB-KW"/>
</dbReference>
<keyword evidence="3" id="KW-1003">Cell membrane</keyword>
<feature type="domain" description="PTS EIIB type-1" evidence="14">
    <location>
        <begin position="6"/>
        <end position="88"/>
    </location>
</feature>
<keyword evidence="5" id="KW-0808">Transferase</keyword>
<dbReference type="RefSeq" id="WP_133543142.1">
    <property type="nucleotide sequence ID" value="NZ_SNYQ01000001.1"/>
</dbReference>
<feature type="domain" description="PTS EIIC type-1" evidence="15">
    <location>
        <begin position="103"/>
        <end position="459"/>
    </location>
</feature>
<dbReference type="Pfam" id="PF00358">
    <property type="entry name" value="PTS_EIIA_1"/>
    <property type="match status" value="1"/>
</dbReference>
<feature type="transmembrane region" description="Helical" evidence="12">
    <location>
        <begin position="170"/>
        <end position="188"/>
    </location>
</feature>
<dbReference type="EMBL" id="SNYQ01000001">
    <property type="protein sequence ID" value="TDQ59854.1"/>
    <property type="molecule type" value="Genomic_DNA"/>
</dbReference>
<keyword evidence="7 12" id="KW-0812">Transmembrane</keyword>
<dbReference type="PROSITE" id="PS51093">
    <property type="entry name" value="PTS_EIIA_TYPE_1"/>
    <property type="match status" value="1"/>
</dbReference>
<evidence type="ECO:0000313" key="17">
    <source>
        <dbReference type="Proteomes" id="UP000295657"/>
    </source>
</evidence>
<proteinExistence type="predicted"/>
<dbReference type="InterPro" id="IPR001127">
    <property type="entry name" value="PTS_EIIA_1_perm"/>
</dbReference>
<dbReference type="InterPro" id="IPR011297">
    <property type="entry name" value="PTS_IIABC_b_glu"/>
</dbReference>
<dbReference type="InterPro" id="IPR018113">
    <property type="entry name" value="PTrfase_EIIB_Cys"/>
</dbReference>
<comment type="caution">
    <text evidence="16">The sequence shown here is derived from an EMBL/GenBank/DDBJ whole genome shotgun (WGS) entry which is preliminary data.</text>
</comment>
<dbReference type="Pfam" id="PF02378">
    <property type="entry name" value="PTS_EIIC"/>
    <property type="match status" value="1"/>
</dbReference>
<evidence type="ECO:0000256" key="4">
    <source>
        <dbReference type="ARBA" id="ARBA00022597"/>
    </source>
</evidence>
<evidence type="ECO:0000256" key="1">
    <source>
        <dbReference type="ARBA" id="ARBA00004651"/>
    </source>
</evidence>
<keyword evidence="6" id="KW-0598">Phosphotransferase system</keyword>
<dbReference type="GO" id="GO:0008982">
    <property type="term" value="F:protein-N(PI)-phosphohistidine-sugar phosphotransferase activity"/>
    <property type="evidence" value="ECO:0007669"/>
    <property type="project" value="InterPro"/>
</dbReference>
<reference evidence="16 17" key="1">
    <citation type="submission" date="2019-03" db="EMBL/GenBank/DDBJ databases">
        <title>Genomic Encyclopedia of Type Strains, Phase IV (KMG-IV): sequencing the most valuable type-strain genomes for metagenomic binning, comparative biology and taxonomic classification.</title>
        <authorList>
            <person name="Goeker M."/>
        </authorList>
    </citation>
    <scope>NUCLEOTIDE SEQUENCE [LARGE SCALE GENOMIC DNA]</scope>
    <source>
        <strain evidence="16 17">DSM 28403</strain>
    </source>
</reference>
<feature type="transmembrane region" description="Helical" evidence="12">
    <location>
        <begin position="422"/>
        <end position="443"/>
    </location>
</feature>
<dbReference type="Gene3D" id="2.70.70.10">
    <property type="entry name" value="Glucose Permease (Domain IIA)"/>
    <property type="match status" value="1"/>
</dbReference>
<feature type="transmembrane region" description="Helical" evidence="12">
    <location>
        <begin position="283"/>
        <end position="306"/>
    </location>
</feature>
<dbReference type="GO" id="GO:0090589">
    <property type="term" value="F:protein-phosphocysteine-trehalose phosphotransferase system transporter activity"/>
    <property type="evidence" value="ECO:0007669"/>
    <property type="project" value="TreeGrafter"/>
</dbReference>
<dbReference type="InterPro" id="IPR036878">
    <property type="entry name" value="Glu_permease_IIB"/>
</dbReference>
<dbReference type="InterPro" id="IPR001996">
    <property type="entry name" value="PTS_IIB_1"/>
</dbReference>
<dbReference type="Gene3D" id="3.30.1360.60">
    <property type="entry name" value="Glucose permease domain IIB"/>
    <property type="match status" value="1"/>
</dbReference>
<feature type="transmembrane region" description="Helical" evidence="12">
    <location>
        <begin position="208"/>
        <end position="226"/>
    </location>
</feature>
<feature type="transmembrane region" description="Helical" evidence="12">
    <location>
        <begin position="380"/>
        <end position="402"/>
    </location>
</feature>
<dbReference type="NCBIfam" id="TIGR01995">
    <property type="entry name" value="PTS-II-ABC-beta"/>
    <property type="match status" value="1"/>
</dbReference>
<dbReference type="PROSITE" id="PS51103">
    <property type="entry name" value="PTS_EIIC_TYPE_1"/>
    <property type="match status" value="1"/>
</dbReference>
<evidence type="ECO:0000256" key="2">
    <source>
        <dbReference type="ARBA" id="ARBA00022448"/>
    </source>
</evidence>
<dbReference type="PANTHER" id="PTHR30175">
    <property type="entry name" value="PHOSPHOTRANSFERASE SYSTEM TRANSPORT PROTEIN"/>
    <property type="match status" value="1"/>
</dbReference>
<feature type="transmembrane region" description="Helical" evidence="12">
    <location>
        <begin position="318"/>
        <end position="341"/>
    </location>
</feature>
<accession>A0A4R6VD03</accession>
<gene>
    <name evidence="16" type="ORF">EDC45_0516</name>
</gene>
<evidence type="ECO:0000256" key="7">
    <source>
        <dbReference type="ARBA" id="ARBA00022692"/>
    </source>
</evidence>
<feature type="transmembrane region" description="Helical" evidence="12">
    <location>
        <begin position="353"/>
        <end position="373"/>
    </location>
</feature>